<dbReference type="GO" id="GO:0043130">
    <property type="term" value="F:ubiquitin binding"/>
    <property type="evidence" value="ECO:0007669"/>
    <property type="project" value="InterPro"/>
</dbReference>
<protein>
    <submittedName>
        <fullName evidence="9">Putative ADP-ribosylation factor-binding protein C25H2.16c</fullName>
    </submittedName>
</protein>
<dbReference type="Pfam" id="PF03127">
    <property type="entry name" value="GAT"/>
    <property type="match status" value="1"/>
</dbReference>
<dbReference type="Proteomes" id="UP000267251">
    <property type="component" value="Unassembled WGS sequence"/>
</dbReference>
<dbReference type="EMBL" id="KZ987892">
    <property type="protein sequence ID" value="RKP14063.1"/>
    <property type="molecule type" value="Genomic_DNA"/>
</dbReference>
<feature type="region of interest" description="Disordered" evidence="6">
    <location>
        <begin position="293"/>
        <end position="321"/>
    </location>
</feature>
<dbReference type="FunFam" id="1.25.40.90:FF:000008">
    <property type="entry name" value="VHS domain protein"/>
    <property type="match status" value="1"/>
</dbReference>
<evidence type="ECO:0000259" key="7">
    <source>
        <dbReference type="PROSITE" id="PS50179"/>
    </source>
</evidence>
<sequence length="321" mass="36405">MSPNPVLILIARACDPRNISPNLPLNLEVCDLVNQKEKSYEASRTIVRYVNSRDSNVSMLALTLLDNCVKNCGHPFHLQCASKEFLNDLVKKFPEHPPTLYTPIQQKTLELLQEWRLTICVNSRYKNELVHILDMCRLLHFKGYRFPRVSLENSALAQPGMLKSADELAAEDQAVNAAKLQEYLRRGSPEDLRKANDLMQVMAGYTSDSSDKYEKEVEKELDVIQDDIIMLNEIVNALNPGEKVEDLQDFQPMMSKCKAAQVKIQKMLTEDEAVENMDRLLMLNDMVVEVEHKVQRAKEGKPPVDPDQAALGHSNEGEIDG</sequence>
<dbReference type="InterPro" id="IPR002014">
    <property type="entry name" value="VHS_dom"/>
</dbReference>
<dbReference type="GO" id="GO:0043328">
    <property type="term" value="P:protein transport to vacuole involved in ubiquitin-dependent protein catabolic process via the multivesicular body sorting pathway"/>
    <property type="evidence" value="ECO:0007669"/>
    <property type="project" value="TreeGrafter"/>
</dbReference>
<feature type="compositionally biased region" description="Basic and acidic residues" evidence="6">
    <location>
        <begin position="293"/>
        <end position="304"/>
    </location>
</feature>
<keyword evidence="3" id="KW-0653">Protein transport</keyword>
<evidence type="ECO:0000256" key="3">
    <source>
        <dbReference type="ARBA" id="ARBA00022927"/>
    </source>
</evidence>
<evidence type="ECO:0000313" key="9">
    <source>
        <dbReference type="EMBL" id="RKP14063.1"/>
    </source>
</evidence>
<evidence type="ECO:0000256" key="6">
    <source>
        <dbReference type="SAM" id="MobiDB-lite"/>
    </source>
</evidence>
<keyword evidence="2" id="KW-0813">Transport</keyword>
<reference evidence="10" key="1">
    <citation type="journal article" date="2018" name="Nat. Microbiol.">
        <title>Leveraging single-cell genomics to expand the fungal tree of life.</title>
        <authorList>
            <person name="Ahrendt S.R."/>
            <person name="Quandt C.A."/>
            <person name="Ciobanu D."/>
            <person name="Clum A."/>
            <person name="Salamov A."/>
            <person name="Andreopoulos B."/>
            <person name="Cheng J.F."/>
            <person name="Woyke T."/>
            <person name="Pelin A."/>
            <person name="Henrissat B."/>
            <person name="Reynolds N.K."/>
            <person name="Benny G.L."/>
            <person name="Smith M.E."/>
            <person name="James T.Y."/>
            <person name="Grigoriev I.V."/>
        </authorList>
    </citation>
    <scope>NUCLEOTIDE SEQUENCE [LARGE SCALE GENOMIC DNA]</scope>
</reference>
<dbReference type="InterPro" id="IPR004152">
    <property type="entry name" value="GAT_dom"/>
</dbReference>
<dbReference type="Pfam" id="PF00790">
    <property type="entry name" value="VHS"/>
    <property type="match status" value="1"/>
</dbReference>
<evidence type="ECO:0000256" key="2">
    <source>
        <dbReference type="ARBA" id="ARBA00022448"/>
    </source>
</evidence>
<evidence type="ECO:0000256" key="4">
    <source>
        <dbReference type="ARBA" id="ARBA00023034"/>
    </source>
</evidence>
<dbReference type="SMART" id="SM00288">
    <property type="entry name" value="VHS"/>
    <property type="match status" value="1"/>
</dbReference>
<dbReference type="Gene3D" id="1.20.58.160">
    <property type="match status" value="1"/>
</dbReference>
<dbReference type="GO" id="GO:0006895">
    <property type="term" value="P:Golgi to endosome transport"/>
    <property type="evidence" value="ECO:0007669"/>
    <property type="project" value="TreeGrafter"/>
</dbReference>
<proteinExistence type="predicted"/>
<organism evidence="9 10">
    <name type="scientific">Piptocephalis cylindrospora</name>
    <dbReference type="NCBI Taxonomy" id="1907219"/>
    <lineage>
        <taxon>Eukaryota</taxon>
        <taxon>Fungi</taxon>
        <taxon>Fungi incertae sedis</taxon>
        <taxon>Zoopagomycota</taxon>
        <taxon>Zoopagomycotina</taxon>
        <taxon>Zoopagomycetes</taxon>
        <taxon>Zoopagales</taxon>
        <taxon>Piptocephalidaceae</taxon>
        <taxon>Piptocephalis</taxon>
    </lineage>
</organism>
<evidence type="ECO:0000256" key="5">
    <source>
        <dbReference type="ARBA" id="ARBA00053552"/>
    </source>
</evidence>
<dbReference type="CDD" id="cd16998">
    <property type="entry name" value="VHS_GGA_fungi"/>
    <property type="match status" value="1"/>
</dbReference>
<keyword evidence="4" id="KW-0333">Golgi apparatus</keyword>
<dbReference type="InterPro" id="IPR052653">
    <property type="entry name" value="ARF-binding"/>
</dbReference>
<dbReference type="InterPro" id="IPR038425">
    <property type="entry name" value="GAT_sf"/>
</dbReference>
<name>A0A4P9Y559_9FUNG</name>
<dbReference type="PANTHER" id="PTHR47180:SF1">
    <property type="entry name" value="ADP-RIBOSYLATION FACTOR-BINDING PROTEIN GGA1-RELATED"/>
    <property type="match status" value="1"/>
</dbReference>
<evidence type="ECO:0000256" key="1">
    <source>
        <dbReference type="ARBA" id="ARBA00004601"/>
    </source>
</evidence>
<accession>A0A4P9Y559</accession>
<dbReference type="PANTHER" id="PTHR47180">
    <property type="entry name" value="ADP-RIBOSYLATION FACTOR-BINDING PROTEIN GGA1-RELATED"/>
    <property type="match status" value="1"/>
</dbReference>
<feature type="domain" description="VHS" evidence="7">
    <location>
        <begin position="13"/>
        <end position="147"/>
    </location>
</feature>
<evidence type="ECO:0000259" key="8">
    <source>
        <dbReference type="PROSITE" id="PS50909"/>
    </source>
</evidence>
<comment type="subcellular location">
    <subcellularLocation>
        <location evidence="1">Golgi apparatus</location>
        <location evidence="1">trans-Golgi network</location>
    </subcellularLocation>
</comment>
<dbReference type="GO" id="GO:0005829">
    <property type="term" value="C:cytosol"/>
    <property type="evidence" value="ECO:0007669"/>
    <property type="project" value="GOC"/>
</dbReference>
<dbReference type="SUPFAM" id="SSF89009">
    <property type="entry name" value="GAT-like domain"/>
    <property type="match status" value="1"/>
</dbReference>
<gene>
    <name evidence="9" type="ORF">BJ684DRAFT_15589</name>
</gene>
<dbReference type="GO" id="GO:0006896">
    <property type="term" value="P:Golgi to vacuole transport"/>
    <property type="evidence" value="ECO:0007669"/>
    <property type="project" value="UniProtKB-ARBA"/>
</dbReference>
<dbReference type="OrthoDB" id="2018246at2759"/>
<dbReference type="PROSITE" id="PS50179">
    <property type="entry name" value="VHS"/>
    <property type="match status" value="1"/>
</dbReference>
<dbReference type="SUPFAM" id="SSF48464">
    <property type="entry name" value="ENTH/VHS domain"/>
    <property type="match status" value="1"/>
</dbReference>
<feature type="domain" description="GAT" evidence="8">
    <location>
        <begin position="173"/>
        <end position="299"/>
    </location>
</feature>
<dbReference type="InterPro" id="IPR008942">
    <property type="entry name" value="ENTH_VHS"/>
</dbReference>
<feature type="non-terminal residue" evidence="9">
    <location>
        <position position="321"/>
    </location>
</feature>
<dbReference type="AlphaFoldDB" id="A0A4P9Y559"/>
<dbReference type="PROSITE" id="PS50909">
    <property type="entry name" value="GAT"/>
    <property type="match status" value="1"/>
</dbReference>
<dbReference type="Gene3D" id="1.25.40.90">
    <property type="match status" value="1"/>
</dbReference>
<dbReference type="GO" id="GO:0035091">
    <property type="term" value="F:phosphatidylinositol binding"/>
    <property type="evidence" value="ECO:0007669"/>
    <property type="project" value="InterPro"/>
</dbReference>
<comment type="function">
    <text evidence="5">May play a role in the regulation of membrane traffic through the trans-Golgi network.</text>
</comment>
<dbReference type="GO" id="GO:0005802">
    <property type="term" value="C:trans-Golgi network"/>
    <property type="evidence" value="ECO:0007669"/>
    <property type="project" value="TreeGrafter"/>
</dbReference>
<keyword evidence="10" id="KW-1185">Reference proteome</keyword>
<evidence type="ECO:0000313" key="10">
    <source>
        <dbReference type="Proteomes" id="UP000267251"/>
    </source>
</evidence>